<comment type="caution">
    <text evidence="3">The sequence shown here is derived from an EMBL/GenBank/DDBJ whole genome shotgun (WGS) entry which is preliminary data.</text>
</comment>
<gene>
    <name evidence="3" type="ORF">GE061_019602</name>
</gene>
<dbReference type="Proteomes" id="UP000466442">
    <property type="component" value="Linkage Group LG9"/>
</dbReference>
<dbReference type="PANTHER" id="PTHR12353:SF1">
    <property type="entry name" value="DISKS LARGE-ASSOCIATED PROTEIN 5"/>
    <property type="match status" value="1"/>
</dbReference>
<keyword evidence="4" id="KW-1185">Reference proteome</keyword>
<feature type="region of interest" description="Disordered" evidence="2">
    <location>
        <begin position="67"/>
        <end position="106"/>
    </location>
</feature>
<dbReference type="EMBL" id="WIXP02000009">
    <property type="protein sequence ID" value="KAF6205430.1"/>
    <property type="molecule type" value="Genomic_DNA"/>
</dbReference>
<feature type="compositionally biased region" description="Basic residues" evidence="2">
    <location>
        <begin position="76"/>
        <end position="86"/>
    </location>
</feature>
<name>A0A8S9X8M3_APOLU</name>
<dbReference type="PANTHER" id="PTHR12353">
    <property type="entry name" value="DISKS LARGE-ASSOCIATED PROTEIN DAP SAP90/PSD-95-ASSOCIATED PROTEIN"/>
    <property type="match status" value="1"/>
</dbReference>
<evidence type="ECO:0000313" key="4">
    <source>
        <dbReference type="Proteomes" id="UP000466442"/>
    </source>
</evidence>
<feature type="compositionally biased region" description="Polar residues" evidence="2">
    <location>
        <begin position="598"/>
        <end position="622"/>
    </location>
</feature>
<protein>
    <submittedName>
        <fullName evidence="3">Uncharacterized protein</fullName>
    </submittedName>
</protein>
<dbReference type="OrthoDB" id="10023951at2759"/>
<evidence type="ECO:0000256" key="1">
    <source>
        <dbReference type="ARBA" id="ARBA00008839"/>
    </source>
</evidence>
<dbReference type="AlphaFoldDB" id="A0A8S9X8M3"/>
<organism evidence="3 4">
    <name type="scientific">Apolygus lucorum</name>
    <name type="common">Small green plant bug</name>
    <name type="synonym">Lygocoris lucorum</name>
    <dbReference type="NCBI Taxonomy" id="248454"/>
    <lineage>
        <taxon>Eukaryota</taxon>
        <taxon>Metazoa</taxon>
        <taxon>Ecdysozoa</taxon>
        <taxon>Arthropoda</taxon>
        <taxon>Hexapoda</taxon>
        <taxon>Insecta</taxon>
        <taxon>Pterygota</taxon>
        <taxon>Neoptera</taxon>
        <taxon>Paraneoptera</taxon>
        <taxon>Hemiptera</taxon>
        <taxon>Heteroptera</taxon>
        <taxon>Panheteroptera</taxon>
        <taxon>Cimicomorpha</taxon>
        <taxon>Miridae</taxon>
        <taxon>Mirini</taxon>
        <taxon>Apolygus</taxon>
    </lineage>
</organism>
<feature type="region of interest" description="Disordered" evidence="2">
    <location>
        <begin position="594"/>
        <end position="622"/>
    </location>
</feature>
<evidence type="ECO:0000313" key="3">
    <source>
        <dbReference type="EMBL" id="KAF6205430.1"/>
    </source>
</evidence>
<comment type="similarity">
    <text evidence="1">Belongs to the SAPAP family.</text>
</comment>
<dbReference type="InterPro" id="IPR005026">
    <property type="entry name" value="SAPAP"/>
</dbReference>
<accession>A0A8S9X8M3</accession>
<proteinExistence type="inferred from homology"/>
<dbReference type="GO" id="GO:0023052">
    <property type="term" value="P:signaling"/>
    <property type="evidence" value="ECO:0007669"/>
    <property type="project" value="InterPro"/>
</dbReference>
<reference evidence="3" key="1">
    <citation type="journal article" date="2021" name="Mol. Ecol. Resour.">
        <title>Apolygus lucorum genome provides insights into omnivorousness and mesophyll feeding.</title>
        <authorList>
            <person name="Liu Y."/>
            <person name="Liu H."/>
            <person name="Wang H."/>
            <person name="Huang T."/>
            <person name="Liu B."/>
            <person name="Yang B."/>
            <person name="Yin L."/>
            <person name="Li B."/>
            <person name="Zhang Y."/>
            <person name="Zhang S."/>
            <person name="Jiang F."/>
            <person name="Zhang X."/>
            <person name="Ren Y."/>
            <person name="Wang B."/>
            <person name="Wang S."/>
            <person name="Lu Y."/>
            <person name="Wu K."/>
            <person name="Fan W."/>
            <person name="Wang G."/>
        </authorList>
    </citation>
    <scope>NUCLEOTIDE SEQUENCE</scope>
    <source>
        <strain evidence="3">12Hb</strain>
    </source>
</reference>
<evidence type="ECO:0000256" key="2">
    <source>
        <dbReference type="SAM" id="MobiDB-lite"/>
    </source>
</evidence>
<sequence>MLNRFYYLTIVRTDDLAFFSDLSRRAERRTSTSEALKPLKDIVVVLEDKLLKLETSIKEIRQSLEEQRNPYDRLSRPRYRRSRSVKRSQSTMDNRPRFNPFVRSRHTGLSPYRSNFNMQTYSDSTRTTFAPRYLEVTSNTNSTKSISNQGVGISGRPRFGAITNQVQNGVIESRKTGAIPKQPVSKVTKRDKENRPEDLNLVVERPDKAAKGKRISIAYDNLPEPPNGPTFHRERLQAETQRLMDLANELETIRASVVELPEWIGGDIDAVVGGIKLMVSSKFEQFRELIEECATRFRVPSCIPVPGKKKNRPNRPVKPAVLPDDLDGFWEMMNVQAKAINKKVMDLQVLKENNWEPVLVIKRPKRKPASSNAKTSKTAVGKSNFREFLRKQKEAKCEPKEEVTSVTTVGSDGLIEQGAVGDVVVPPQSPRVMNVVRDRRVTFVTPNLLDFATPSHTEATPMPTTPMIDVWMPDGDLSGQSIDLEFNVDIVSSTPATFRDSGCETMNGTKFASFDFSGIEDLTTLFRTRLSKSRGIEDLTTPFRTRLSKSRESFMTPRVAQNLMKARNSRRSSVDIIMQSSILGRVVSTREEEEEFTSPCNSPISEASSCPSLTGEVSPSEC</sequence>
<dbReference type="Pfam" id="PF03359">
    <property type="entry name" value="GKAP"/>
    <property type="match status" value="1"/>
</dbReference>